<dbReference type="EMBL" id="CABVHO010000165">
    <property type="protein sequence ID" value="VVN70249.1"/>
    <property type="molecule type" value="Genomic_DNA"/>
</dbReference>
<accession>A0A5E6ZWS8</accession>
<organism evidence="1 2">
    <name type="scientific">Pseudomonas fluorescens</name>
    <dbReference type="NCBI Taxonomy" id="294"/>
    <lineage>
        <taxon>Bacteria</taxon>
        <taxon>Pseudomonadati</taxon>
        <taxon>Pseudomonadota</taxon>
        <taxon>Gammaproteobacteria</taxon>
        <taxon>Pseudomonadales</taxon>
        <taxon>Pseudomonadaceae</taxon>
        <taxon>Pseudomonas</taxon>
    </lineage>
</organism>
<dbReference type="AlphaFoldDB" id="A0A5E6ZWS8"/>
<proteinExistence type="predicted"/>
<name>A0A5E6ZWS8_PSEFL</name>
<evidence type="ECO:0000313" key="1">
    <source>
        <dbReference type="EMBL" id="VVN70249.1"/>
    </source>
</evidence>
<reference evidence="1 2" key="1">
    <citation type="submission" date="2019-09" db="EMBL/GenBank/DDBJ databases">
        <authorList>
            <person name="Chandra G."/>
            <person name="Truman W A."/>
        </authorList>
    </citation>
    <scope>NUCLEOTIDE SEQUENCE [LARGE SCALE GENOMIC DNA]</scope>
    <source>
        <strain evidence="1">PS685</strain>
    </source>
</reference>
<gene>
    <name evidence="1" type="ORF">PS685_04991</name>
</gene>
<sequence length="494" mass="54314">MTDHDPGDGHFAAALVHRHVRDPRCPRSAEAWKFAVNVTGIGKPTATQDVVLFRDLHRLRTRCPFGAGSRGLDQIRGAFIIQIAQAVFDRIDARGKGQLIDIRLMGEGIGQRRHAPHPRSPDNGRHVVYAHAHVFKIIGRDRSAVAHFEHRRYRFDPPCQQQCQGRRTVGRVAGLEIVTGHTTIGIDAAIDFHQLRRAFGLPDMLLFAGQLHPYRQADGPGQQHRIGTHVVGAVAPVTTCRFHADDLDPLFRVLQQPCQVSAQQMRVLRAGPDTNAVLVIVRQPAGRTNGGVKLVRPQVGAGHALAGLLQRLINIALVQHDALHPGVVANGLRDVTHVRQFVVPGFPGDFQRLGGLGGLFFTQGDHADKIANHHHPHDAGNVRDGGLVHLQQAVADEITAVEPGIRRANHPAMKHVRQPHVMHVGQLTGGFTGNVHPRCALAHQPIIFQTLEWRIARNRQLVTLAFHQFGKRELATVFAADYTAVYTQGVSRNG</sequence>
<evidence type="ECO:0000313" key="2">
    <source>
        <dbReference type="Proteomes" id="UP000326437"/>
    </source>
</evidence>
<protein>
    <submittedName>
        <fullName evidence="1">Uncharacterized protein</fullName>
    </submittedName>
</protein>
<dbReference type="Proteomes" id="UP000326437">
    <property type="component" value="Unassembled WGS sequence"/>
</dbReference>